<evidence type="ECO:0000259" key="9">
    <source>
        <dbReference type="PROSITE" id="PS50894"/>
    </source>
</evidence>
<accession>A0A059B4Y2</accession>
<dbReference type="GO" id="GO:0005829">
    <property type="term" value="C:cytosol"/>
    <property type="evidence" value="ECO:0007669"/>
    <property type="project" value="UniProtKB-SubCell"/>
</dbReference>
<reference evidence="10" key="1">
    <citation type="submission" date="2013-07" db="EMBL/GenBank/DDBJ databases">
        <title>The genome of Eucalyptus grandis.</title>
        <authorList>
            <person name="Schmutz J."/>
            <person name="Hayes R."/>
            <person name="Myburg A."/>
            <person name="Tuskan G."/>
            <person name="Grattapaglia D."/>
            <person name="Rokhsar D.S."/>
        </authorList>
    </citation>
    <scope>NUCLEOTIDE SEQUENCE</scope>
    <source>
        <tissue evidence="10">Leaf extractions</tissue>
    </source>
</reference>
<evidence type="ECO:0000256" key="2">
    <source>
        <dbReference type="ARBA" id="ARBA00022864"/>
    </source>
</evidence>
<proteinExistence type="predicted"/>
<evidence type="ECO:0000256" key="6">
    <source>
        <dbReference type="PROSITE-ProRule" id="PRU00110"/>
    </source>
</evidence>
<dbReference type="PANTHER" id="PTHR28242:SF5">
    <property type="entry name" value="HISTIDINE-CONTAINING PHOSPHOTRANSFER PROTEIN 1"/>
    <property type="match status" value="1"/>
</dbReference>
<gene>
    <name evidence="10" type="ORF">EUGRSUZ_H03655</name>
</gene>
<dbReference type="GO" id="GO:0043424">
    <property type="term" value="F:protein histidine kinase binding"/>
    <property type="evidence" value="ECO:0000318"/>
    <property type="project" value="GO_Central"/>
</dbReference>
<organism evidence="10">
    <name type="scientific">Eucalyptus grandis</name>
    <name type="common">Flooded gum</name>
    <dbReference type="NCBI Taxonomy" id="71139"/>
    <lineage>
        <taxon>Eukaryota</taxon>
        <taxon>Viridiplantae</taxon>
        <taxon>Streptophyta</taxon>
        <taxon>Embryophyta</taxon>
        <taxon>Tracheophyta</taxon>
        <taxon>Spermatophyta</taxon>
        <taxon>Magnoliopsida</taxon>
        <taxon>eudicotyledons</taxon>
        <taxon>Gunneridae</taxon>
        <taxon>Pentapetalae</taxon>
        <taxon>rosids</taxon>
        <taxon>malvids</taxon>
        <taxon>Myrtales</taxon>
        <taxon>Myrtaceae</taxon>
        <taxon>Myrtoideae</taxon>
        <taxon>Eucalypteae</taxon>
        <taxon>Eucalyptus</taxon>
    </lineage>
</organism>
<feature type="coiled-coil region" evidence="8">
    <location>
        <begin position="74"/>
        <end position="101"/>
    </location>
</feature>
<evidence type="ECO:0000256" key="1">
    <source>
        <dbReference type="ARBA" id="ARBA00022490"/>
    </source>
</evidence>
<keyword evidence="5" id="KW-0539">Nucleus</keyword>
<dbReference type="PROSITE" id="PS50894">
    <property type="entry name" value="HPT"/>
    <property type="match status" value="1"/>
</dbReference>
<dbReference type="PANTHER" id="PTHR28242">
    <property type="entry name" value="PHOSPHORELAY INTERMEDIATE PROTEIN YPD1"/>
    <property type="match status" value="1"/>
</dbReference>
<dbReference type="InterPro" id="IPR036641">
    <property type="entry name" value="HPT_dom_sf"/>
</dbReference>
<dbReference type="EMBL" id="KK198760">
    <property type="protein sequence ID" value="KCW60921.1"/>
    <property type="molecule type" value="Genomic_DNA"/>
</dbReference>
<dbReference type="FunFam" id="1.20.120.160:FF:000001">
    <property type="entry name" value="Histidine-containing phosphotransfer protein 1"/>
    <property type="match status" value="1"/>
</dbReference>
<dbReference type="InterPro" id="IPR008207">
    <property type="entry name" value="Sig_transdc_His_kin_Hpt_dom"/>
</dbReference>
<dbReference type="STRING" id="71139.A0A059B4Y2"/>
<feature type="domain" description="HPt" evidence="9">
    <location>
        <begin position="62"/>
        <end position="157"/>
    </location>
</feature>
<keyword evidence="8" id="KW-0175">Coiled coil</keyword>
<dbReference type="GO" id="GO:0009927">
    <property type="term" value="F:histidine phosphotransfer kinase activity"/>
    <property type="evidence" value="ECO:0000318"/>
    <property type="project" value="GO_Central"/>
</dbReference>
<comment type="domain">
    <text evidence="7">Histidine-containing phosphotransfer domain (HPt) contains an active histidine that mediates the phosphotransfer.</text>
</comment>
<dbReference type="Gramene" id="KCW60921">
    <property type="protein sequence ID" value="KCW60921"/>
    <property type="gene ID" value="EUGRSUZ_H03655"/>
</dbReference>
<comment type="function">
    <text evidence="7">Functions as a two-component phosphorelay mediators between cytokinin sensor histidine kinases and response regulators (B-type ARRs). Plays an important role in propagating cytokinin signal transduction.</text>
</comment>
<evidence type="ECO:0000256" key="7">
    <source>
        <dbReference type="RuleBase" id="RU369004"/>
    </source>
</evidence>
<sequence length="181" mass="20571">MDADLVQMQKKLADYQNALFKEVRITQIHANLHWFSLSLSAVATGILDSQYLELHELQDESNPEFVVEVVYLFLADSEKLLDDLSRDLTQQNVEFEKAQAQAQKMKGSSCSIGAPRIKNACIEFQKFCQEKNIRGCLRYLQQMKQEFDLVKSKLKALFALEQNVVAAGGSIPKMQPIDLID</sequence>
<dbReference type="GO" id="GO:0009736">
    <property type="term" value="P:cytokinin-activated signaling pathway"/>
    <property type="evidence" value="ECO:0000318"/>
    <property type="project" value="GO_Central"/>
</dbReference>
<dbReference type="InterPro" id="IPR045871">
    <property type="entry name" value="AHP1-5/YPD1"/>
</dbReference>
<dbReference type="Pfam" id="PF01627">
    <property type="entry name" value="Hpt"/>
    <property type="match status" value="1"/>
</dbReference>
<dbReference type="GO" id="GO:0005737">
    <property type="term" value="C:cytoplasm"/>
    <property type="evidence" value="ECO:0000318"/>
    <property type="project" value="GO_Central"/>
</dbReference>
<evidence type="ECO:0000313" key="10">
    <source>
        <dbReference type="EMBL" id="KCW60921.1"/>
    </source>
</evidence>
<name>A0A059B4Y2_EUCGR</name>
<dbReference type="SUPFAM" id="SSF47226">
    <property type="entry name" value="Histidine-containing phosphotransfer domain, HPT domain"/>
    <property type="match status" value="1"/>
</dbReference>
<keyword evidence="3" id="KW-0007">Acetylation</keyword>
<comment type="caution">
    <text evidence="6">Lacks conserved residue(s) required for the propagation of feature annotation.</text>
</comment>
<keyword evidence="2 7" id="KW-0932">Cytokinin signaling pathway</keyword>
<comment type="subcellular location">
    <subcellularLocation>
        <location evidence="7">Cytoplasm</location>
        <location evidence="7">Cytosol</location>
    </subcellularLocation>
    <subcellularLocation>
        <location evidence="7">Nucleus</location>
    </subcellularLocation>
</comment>
<keyword evidence="1" id="KW-0963">Cytoplasm</keyword>
<dbReference type="GO" id="GO:0005634">
    <property type="term" value="C:nucleus"/>
    <property type="evidence" value="ECO:0000318"/>
    <property type="project" value="GO_Central"/>
</dbReference>
<dbReference type="eggNOG" id="KOG4747">
    <property type="taxonomic scope" value="Eukaryota"/>
</dbReference>
<evidence type="ECO:0000256" key="4">
    <source>
        <dbReference type="ARBA" id="ARBA00023012"/>
    </source>
</evidence>
<dbReference type="OMA" id="NICILFR"/>
<dbReference type="Gene3D" id="1.20.120.160">
    <property type="entry name" value="HPT domain"/>
    <property type="match status" value="1"/>
</dbReference>
<dbReference type="InParanoid" id="A0A059B4Y2"/>
<keyword evidence="4 7" id="KW-0902">Two-component regulatory system</keyword>
<evidence type="ECO:0000256" key="5">
    <source>
        <dbReference type="ARBA" id="ARBA00023242"/>
    </source>
</evidence>
<dbReference type="AlphaFoldDB" id="A0A059B4Y2"/>
<dbReference type="GO" id="GO:0000160">
    <property type="term" value="P:phosphorelay signal transduction system"/>
    <property type="evidence" value="ECO:0000318"/>
    <property type="project" value="GO_Central"/>
</dbReference>
<protein>
    <recommendedName>
        <fullName evidence="7">Histidine-containing phosphotransfer protein</fullName>
    </recommendedName>
</protein>
<evidence type="ECO:0000256" key="8">
    <source>
        <dbReference type="SAM" id="Coils"/>
    </source>
</evidence>
<evidence type="ECO:0000256" key="3">
    <source>
        <dbReference type="ARBA" id="ARBA00022990"/>
    </source>
</evidence>